<evidence type="ECO:0008006" key="2">
    <source>
        <dbReference type="Google" id="ProtNLM"/>
    </source>
</evidence>
<evidence type="ECO:0000313" key="1">
    <source>
        <dbReference type="EMBL" id="GEU64007.1"/>
    </source>
</evidence>
<sequence length="217" mass="24745">MENEHLDTILEKESDEFIKYSVKNLVPNPSESEDISNIRSECDVLVCDDFTTFSNLLFDADDNFSLVTTSHFLSLLNQDTLIVSSPKFDSLLEEFSGELAHIDLISLEIVETDFDPEEEIRFVERLLYDNSSHRCLKEFNSENYDAVIESFSPYPIPVVDSDLYMEEIDLFLASDGSIPPGIDSDYSDSEGDNLFLERLLYNDPIPLPNILDFSNVI</sequence>
<reference evidence="1" key="1">
    <citation type="journal article" date="2019" name="Sci. Rep.">
        <title>Draft genome of Tanacetum cinerariifolium, the natural source of mosquito coil.</title>
        <authorList>
            <person name="Yamashiro T."/>
            <person name="Shiraishi A."/>
            <person name="Satake H."/>
            <person name="Nakayama K."/>
        </authorList>
    </citation>
    <scope>NUCLEOTIDE SEQUENCE</scope>
</reference>
<comment type="caution">
    <text evidence="1">The sequence shown here is derived from an EMBL/GenBank/DDBJ whole genome shotgun (WGS) entry which is preliminary data.</text>
</comment>
<gene>
    <name evidence="1" type="ORF">Tci_035985</name>
</gene>
<organism evidence="1">
    <name type="scientific">Tanacetum cinerariifolium</name>
    <name type="common">Dalmatian daisy</name>
    <name type="synonym">Chrysanthemum cinerariifolium</name>
    <dbReference type="NCBI Taxonomy" id="118510"/>
    <lineage>
        <taxon>Eukaryota</taxon>
        <taxon>Viridiplantae</taxon>
        <taxon>Streptophyta</taxon>
        <taxon>Embryophyta</taxon>
        <taxon>Tracheophyta</taxon>
        <taxon>Spermatophyta</taxon>
        <taxon>Magnoliopsida</taxon>
        <taxon>eudicotyledons</taxon>
        <taxon>Gunneridae</taxon>
        <taxon>Pentapetalae</taxon>
        <taxon>asterids</taxon>
        <taxon>campanulids</taxon>
        <taxon>Asterales</taxon>
        <taxon>Asteraceae</taxon>
        <taxon>Asteroideae</taxon>
        <taxon>Anthemideae</taxon>
        <taxon>Anthemidinae</taxon>
        <taxon>Tanacetum</taxon>
    </lineage>
</organism>
<dbReference type="EMBL" id="BKCJ010004947">
    <property type="protein sequence ID" value="GEU64007.1"/>
    <property type="molecule type" value="Genomic_DNA"/>
</dbReference>
<name>A0A6L2LST8_TANCI</name>
<accession>A0A6L2LST8</accession>
<dbReference type="AlphaFoldDB" id="A0A6L2LST8"/>
<protein>
    <recommendedName>
        <fullName evidence="2">Reverse transcriptase domain-containing protein</fullName>
    </recommendedName>
</protein>
<proteinExistence type="predicted"/>